<sequence>MRIEQFISEECKMANIELEIYSGIFDLKVIDNLSDNDLHRKIGYWLSQYFEGDIRGVFEEISKNNKFEQSIVYETFFLLIKSRRELKLLAIRMMKYQLELRSEG</sequence>
<reference evidence="1" key="1">
    <citation type="submission" date="2016-05" db="EMBL/GenBank/DDBJ databases">
        <authorList>
            <person name="Cock P.J.A."/>
            <person name="Cock P.J.A."/>
        </authorList>
    </citation>
    <scope>NUCLEOTIDE SEQUENCE</scope>
    <source>
        <strain evidence="1">PWN146_assembly</strain>
    </source>
</reference>
<proteinExistence type="predicted"/>
<protein>
    <submittedName>
        <fullName evidence="1">Uncharacterized protein</fullName>
    </submittedName>
</protein>
<accession>A0A1C3HMF8</accession>
<dbReference type="EMBL" id="LT575490">
    <property type="protein sequence ID" value="SAY46236.1"/>
    <property type="molecule type" value="Genomic_DNA"/>
</dbReference>
<gene>
    <name evidence="1" type="ORF">PWN146_05002</name>
</gene>
<evidence type="ECO:0000313" key="1">
    <source>
        <dbReference type="EMBL" id="SAY46236.1"/>
    </source>
</evidence>
<organism evidence="1">
    <name type="scientific">Serratia marcescens</name>
    <dbReference type="NCBI Taxonomy" id="615"/>
    <lineage>
        <taxon>Bacteria</taxon>
        <taxon>Pseudomonadati</taxon>
        <taxon>Pseudomonadota</taxon>
        <taxon>Gammaproteobacteria</taxon>
        <taxon>Enterobacterales</taxon>
        <taxon>Yersiniaceae</taxon>
        <taxon>Serratia</taxon>
    </lineage>
</organism>
<name>A0A1C3HMF8_SERMA</name>
<dbReference type="AlphaFoldDB" id="A0A1C3HMF8"/>